<dbReference type="SUPFAM" id="SSF56281">
    <property type="entry name" value="Metallo-hydrolase/oxidoreductase"/>
    <property type="match status" value="1"/>
</dbReference>
<organism evidence="1 2">
    <name type="scientific">Clostridium liquoris</name>
    <dbReference type="NCBI Taxonomy" id="1289519"/>
    <lineage>
        <taxon>Bacteria</taxon>
        <taxon>Bacillati</taxon>
        <taxon>Bacillota</taxon>
        <taxon>Clostridia</taxon>
        <taxon>Eubacteriales</taxon>
        <taxon>Clostridiaceae</taxon>
        <taxon>Clostridium</taxon>
    </lineage>
</organism>
<dbReference type="GO" id="GO:0016787">
    <property type="term" value="F:hydrolase activity"/>
    <property type="evidence" value="ECO:0007669"/>
    <property type="project" value="UniProtKB-KW"/>
</dbReference>
<keyword evidence="2" id="KW-1185">Reference proteome</keyword>
<dbReference type="Proteomes" id="UP000239706">
    <property type="component" value="Unassembled WGS sequence"/>
</dbReference>
<keyword evidence="1" id="KW-0378">Hydrolase</keyword>
<protein>
    <submittedName>
        <fullName evidence="1">Metal-dependent hydrolase</fullName>
    </submittedName>
</protein>
<dbReference type="EMBL" id="PVXO01000002">
    <property type="protein sequence ID" value="PRR80857.1"/>
    <property type="molecule type" value="Genomic_DNA"/>
</dbReference>
<evidence type="ECO:0000313" key="1">
    <source>
        <dbReference type="EMBL" id="PRR80857.1"/>
    </source>
</evidence>
<sequence length="213" mass="23988">MEIKWLGHSSFLIKDSNGRTILTDPFDDSIGYSTFSGDVDIVTISHHHFDHDYTKEISSKDAKVIDKVGNFYICDIAIQGIPSYHDEVKGAKRGENTIYLFQVDGYKLCHLGDLGYVPSIEELKDIGNVDILFIPVGGHYTIDGKEALQITKLIKNHIIIPMHYKTPSLTFPLDGLENFLKHMKNAHKINSNSITISGDLNDLENHVVILDYE</sequence>
<dbReference type="PANTHER" id="PTHR42967">
    <property type="entry name" value="METAL DEPENDENT HYDROLASE"/>
    <property type="match status" value="1"/>
</dbReference>
<dbReference type="InterPro" id="IPR036866">
    <property type="entry name" value="RibonucZ/Hydroxyglut_hydro"/>
</dbReference>
<gene>
    <name evidence="1" type="ORF">CLLI_00420</name>
</gene>
<comment type="caution">
    <text evidence="1">The sequence shown here is derived from an EMBL/GenBank/DDBJ whole genome shotgun (WGS) entry which is preliminary data.</text>
</comment>
<dbReference type="PANTHER" id="PTHR42967:SF1">
    <property type="entry name" value="MBL FOLD METALLO-HYDROLASE"/>
    <property type="match status" value="1"/>
</dbReference>
<reference evidence="1 2" key="1">
    <citation type="submission" date="2018-03" db="EMBL/GenBank/DDBJ databases">
        <title>Genome sequence of Clostridium liquoris DSM 100320.</title>
        <authorList>
            <person name="Poehlein A."/>
            <person name="Daniel R."/>
        </authorList>
    </citation>
    <scope>NUCLEOTIDE SEQUENCE [LARGE SCALE GENOMIC DNA]</scope>
    <source>
        <strain evidence="1 2">DSM 100320</strain>
    </source>
</reference>
<dbReference type="Pfam" id="PF13483">
    <property type="entry name" value="Lactamase_B_3"/>
    <property type="match status" value="1"/>
</dbReference>
<dbReference type="AlphaFoldDB" id="A0A2T0BAM0"/>
<dbReference type="OrthoDB" id="9789133at2"/>
<proteinExistence type="predicted"/>
<dbReference type="Gene3D" id="3.60.15.10">
    <property type="entry name" value="Ribonuclease Z/Hydroxyacylglutathione hydrolase-like"/>
    <property type="match status" value="1"/>
</dbReference>
<accession>A0A2T0BAM0</accession>
<dbReference type="RefSeq" id="WP_106062275.1">
    <property type="nucleotide sequence ID" value="NZ_PVXO01000002.1"/>
</dbReference>
<name>A0A2T0BAM0_9CLOT</name>
<evidence type="ECO:0000313" key="2">
    <source>
        <dbReference type="Proteomes" id="UP000239706"/>
    </source>
</evidence>